<dbReference type="Proteomes" id="UP001595528">
    <property type="component" value="Unassembled WGS sequence"/>
</dbReference>
<feature type="transmembrane region" description="Helical" evidence="4">
    <location>
        <begin position="77"/>
        <end position="97"/>
    </location>
</feature>
<feature type="transmembrane region" description="Helical" evidence="4">
    <location>
        <begin position="140"/>
        <end position="162"/>
    </location>
</feature>
<name>A0ABV7KXC8_9PROT</name>
<keyword evidence="2 4" id="KW-1133">Transmembrane helix</keyword>
<feature type="transmembrane region" description="Helical" evidence="4">
    <location>
        <begin position="281"/>
        <end position="299"/>
    </location>
</feature>
<feature type="transmembrane region" description="Helical" evidence="4">
    <location>
        <begin position="103"/>
        <end position="128"/>
    </location>
</feature>
<feature type="transmembrane region" description="Helical" evidence="4">
    <location>
        <begin position="51"/>
        <end position="70"/>
    </location>
</feature>
<feature type="domain" description="Major facilitator superfamily (MFS) profile" evidence="5">
    <location>
        <begin position="11"/>
        <end position="394"/>
    </location>
</feature>
<dbReference type="Pfam" id="PF07690">
    <property type="entry name" value="MFS_1"/>
    <property type="match status" value="1"/>
</dbReference>
<evidence type="ECO:0000313" key="7">
    <source>
        <dbReference type="Proteomes" id="UP001595528"/>
    </source>
</evidence>
<keyword evidence="7" id="KW-1185">Reference proteome</keyword>
<feature type="transmembrane region" description="Helical" evidence="4">
    <location>
        <begin position="252"/>
        <end position="269"/>
    </location>
</feature>
<organism evidence="6 7">
    <name type="scientific">Marinibaculum pumilum</name>
    <dbReference type="NCBI Taxonomy" id="1766165"/>
    <lineage>
        <taxon>Bacteria</taxon>
        <taxon>Pseudomonadati</taxon>
        <taxon>Pseudomonadota</taxon>
        <taxon>Alphaproteobacteria</taxon>
        <taxon>Rhodospirillales</taxon>
        <taxon>Rhodospirillaceae</taxon>
        <taxon>Marinibaculum</taxon>
    </lineage>
</organism>
<protein>
    <submittedName>
        <fullName evidence="6">MFS transporter</fullName>
    </submittedName>
</protein>
<feature type="transmembrane region" description="Helical" evidence="4">
    <location>
        <begin position="305"/>
        <end position="325"/>
    </location>
</feature>
<dbReference type="InterPro" id="IPR050327">
    <property type="entry name" value="Proton-linked_MCT"/>
</dbReference>
<evidence type="ECO:0000256" key="1">
    <source>
        <dbReference type="ARBA" id="ARBA00022692"/>
    </source>
</evidence>
<evidence type="ECO:0000313" key="6">
    <source>
        <dbReference type="EMBL" id="MFC3227048.1"/>
    </source>
</evidence>
<evidence type="ECO:0000259" key="5">
    <source>
        <dbReference type="PROSITE" id="PS50850"/>
    </source>
</evidence>
<dbReference type="SUPFAM" id="SSF103473">
    <property type="entry name" value="MFS general substrate transporter"/>
    <property type="match status" value="1"/>
</dbReference>
<evidence type="ECO:0000256" key="4">
    <source>
        <dbReference type="SAM" id="Phobius"/>
    </source>
</evidence>
<comment type="caution">
    <text evidence="6">The sequence shown here is derived from an EMBL/GenBank/DDBJ whole genome shotgun (WGS) entry which is preliminary data.</text>
</comment>
<dbReference type="PANTHER" id="PTHR11360">
    <property type="entry name" value="MONOCARBOXYLATE TRANSPORTER"/>
    <property type="match status" value="1"/>
</dbReference>
<feature type="transmembrane region" description="Helical" evidence="4">
    <location>
        <begin position="12"/>
        <end position="39"/>
    </location>
</feature>
<keyword evidence="3 4" id="KW-0472">Membrane</keyword>
<dbReference type="InterPro" id="IPR020846">
    <property type="entry name" value="MFS_dom"/>
</dbReference>
<proteinExistence type="predicted"/>
<evidence type="ECO:0000256" key="2">
    <source>
        <dbReference type="ARBA" id="ARBA00022989"/>
    </source>
</evidence>
<dbReference type="InterPro" id="IPR036259">
    <property type="entry name" value="MFS_trans_sf"/>
</dbReference>
<dbReference type="PANTHER" id="PTHR11360:SF290">
    <property type="entry name" value="MONOCARBOXYLATE MFS PERMEASE"/>
    <property type="match status" value="1"/>
</dbReference>
<feature type="transmembrane region" description="Helical" evidence="4">
    <location>
        <begin position="168"/>
        <end position="189"/>
    </location>
</feature>
<feature type="transmembrane region" description="Helical" evidence="4">
    <location>
        <begin position="337"/>
        <end position="358"/>
    </location>
</feature>
<sequence>MPEQAAEPRYRWVIVAAAAVMLAVTMGQLVSGLSVFFLPLEREFGWARGDIALINTAGLVGLAAGGILLGRAADRWGIRWICLAGGAVLGLCILAASQAEALWQLYLLFLVGGAFGGAAFFAPLLALVGNWFATGAGMALGIASAGQALGQGTIPVIAAVAIEAFGWRGALALLGAGTLALLLPLSLLARDPPPRTGGAGGGAAGLHGILPHRTVVIVLSAAVLCCCTLMAVPLMHLVPLMQDRALSASESAGVMFAILAAGILGRLVFGKLADMVGAIPAYMTASLWQTAMVFGFTQLDGLGSFYLYGLAYGFGYSGVMTGVLTTTTALTAPARRAGAMGIVTAFAFLAHGFGGFLGGRLYDITGGYTLAFAAAAAFGIANLAIVGGLYLHIRRGGTPVPA</sequence>
<dbReference type="EMBL" id="JBHRTR010000019">
    <property type="protein sequence ID" value="MFC3227048.1"/>
    <property type="molecule type" value="Genomic_DNA"/>
</dbReference>
<reference evidence="7" key="1">
    <citation type="journal article" date="2019" name="Int. J. Syst. Evol. Microbiol.">
        <title>The Global Catalogue of Microorganisms (GCM) 10K type strain sequencing project: providing services to taxonomists for standard genome sequencing and annotation.</title>
        <authorList>
            <consortium name="The Broad Institute Genomics Platform"/>
            <consortium name="The Broad Institute Genome Sequencing Center for Infectious Disease"/>
            <person name="Wu L."/>
            <person name="Ma J."/>
        </authorList>
    </citation>
    <scope>NUCLEOTIDE SEQUENCE [LARGE SCALE GENOMIC DNA]</scope>
    <source>
        <strain evidence="7">KCTC 42964</strain>
    </source>
</reference>
<gene>
    <name evidence="6" type="ORF">ACFOGJ_07400</name>
</gene>
<dbReference type="Gene3D" id="1.20.1250.20">
    <property type="entry name" value="MFS general substrate transporter like domains"/>
    <property type="match status" value="2"/>
</dbReference>
<keyword evidence="1 4" id="KW-0812">Transmembrane</keyword>
<evidence type="ECO:0000256" key="3">
    <source>
        <dbReference type="ARBA" id="ARBA00023136"/>
    </source>
</evidence>
<accession>A0ABV7KXC8</accession>
<dbReference type="PROSITE" id="PS50850">
    <property type="entry name" value="MFS"/>
    <property type="match status" value="1"/>
</dbReference>
<dbReference type="InterPro" id="IPR011701">
    <property type="entry name" value="MFS"/>
</dbReference>
<dbReference type="RefSeq" id="WP_379899209.1">
    <property type="nucleotide sequence ID" value="NZ_JBHRTR010000019.1"/>
</dbReference>
<feature type="transmembrane region" description="Helical" evidence="4">
    <location>
        <begin position="370"/>
        <end position="391"/>
    </location>
</feature>
<feature type="transmembrane region" description="Helical" evidence="4">
    <location>
        <begin position="210"/>
        <end position="232"/>
    </location>
</feature>